<sequence length="436" mass="48315">MTALIATGHLQPHGVMTHPDTVRVFDAIAAHGGTARFVGGIVRDALLKRELSDIDIACDLKPEETVAALEKVGLKVIPTGIKHGTVTAITQAHAYEITTLRVDVVTDGRHAEVAFTDSWLGDAKRRDFTFNALYCDLDGTIYDPFDGEIDLREGRVRFIGVAEDRIAEDYLRILRFFRFHAWFGRPPLDPVGAEACRKAASGLRDISPERIRDELLKLLRSRSPAATMTDMIGFNVLPVILPDIVDTARLRIMEWLDSTALADPAIKPDPLRRLAALYRPSDNFEDEMLAATEFGRSLRLSGDETDRFAAMIANAHLISPDISDDMIRRDLYRMGADAFRDAVLLAWAARAAIPPRLSSSENSRWQNLLQAATDWVPVTLPIQGRDLLSAGLAPAGPQMGQMLKQAEEYWLANAFTPGREDLMTYLAAENAVKLQE</sequence>
<dbReference type="GO" id="GO:0046872">
    <property type="term" value="F:metal ion binding"/>
    <property type="evidence" value="ECO:0007669"/>
    <property type="project" value="UniProtKB-KW"/>
</dbReference>
<dbReference type="AlphaFoldDB" id="A0A1Y2L9D9"/>
<evidence type="ECO:0000313" key="11">
    <source>
        <dbReference type="EMBL" id="OSQ47070.1"/>
    </source>
</evidence>
<comment type="caution">
    <text evidence="11">The sequence shown here is derived from an EMBL/GenBank/DDBJ whole genome shotgun (WGS) entry which is preliminary data.</text>
</comment>
<dbReference type="InterPro" id="IPR050264">
    <property type="entry name" value="Bact_CCA-adding_enz_type3_sf"/>
</dbReference>
<keyword evidence="7" id="KW-0460">Magnesium</keyword>
<dbReference type="STRING" id="1293890.TALK_13690"/>
<dbReference type="SUPFAM" id="SSF81891">
    <property type="entry name" value="Poly A polymerase C-terminal region-like"/>
    <property type="match status" value="1"/>
</dbReference>
<dbReference type="GO" id="GO:0016779">
    <property type="term" value="F:nucleotidyltransferase activity"/>
    <property type="evidence" value="ECO:0007669"/>
    <property type="project" value="UniProtKB-KW"/>
</dbReference>
<dbReference type="Gene3D" id="1.10.3090.10">
    <property type="entry name" value="cca-adding enzyme, domain 2"/>
    <property type="match status" value="1"/>
</dbReference>
<dbReference type="InterPro" id="IPR032828">
    <property type="entry name" value="PolyA_RNA-bd"/>
</dbReference>
<keyword evidence="4" id="KW-0548">Nucleotidyltransferase</keyword>
<keyword evidence="6" id="KW-0547">Nucleotide-binding</keyword>
<protein>
    <submittedName>
        <fullName evidence="11">tRNA nucleotidyltransferase</fullName>
    </submittedName>
</protein>
<reference evidence="11 12" key="1">
    <citation type="submission" date="2014-03" db="EMBL/GenBank/DDBJ databases">
        <title>The draft genome sequence of Thalassospira alkalitolerans JCM 18968.</title>
        <authorList>
            <person name="Lai Q."/>
            <person name="Shao Z."/>
        </authorList>
    </citation>
    <scope>NUCLEOTIDE SEQUENCE [LARGE SCALE GENOMIC DNA]</scope>
    <source>
        <strain evidence="11 12">JCM 18968</strain>
    </source>
</reference>
<dbReference type="Pfam" id="PF12627">
    <property type="entry name" value="PolyA_pol_RNAbd"/>
    <property type="match status" value="1"/>
</dbReference>
<dbReference type="InterPro" id="IPR043519">
    <property type="entry name" value="NT_sf"/>
</dbReference>
<keyword evidence="5" id="KW-0479">Metal-binding</keyword>
<dbReference type="GO" id="GO:0000049">
    <property type="term" value="F:tRNA binding"/>
    <property type="evidence" value="ECO:0007669"/>
    <property type="project" value="TreeGrafter"/>
</dbReference>
<feature type="domain" description="Poly A polymerase head" evidence="9">
    <location>
        <begin position="35"/>
        <end position="157"/>
    </location>
</feature>
<keyword evidence="3" id="KW-0819">tRNA processing</keyword>
<evidence type="ECO:0000256" key="2">
    <source>
        <dbReference type="ARBA" id="ARBA00022679"/>
    </source>
</evidence>
<dbReference type="GO" id="GO:0008033">
    <property type="term" value="P:tRNA processing"/>
    <property type="evidence" value="ECO:0007669"/>
    <property type="project" value="UniProtKB-KW"/>
</dbReference>
<keyword evidence="8" id="KW-0694">RNA-binding</keyword>
<comment type="similarity">
    <text evidence="8">Belongs to the tRNA nucleotidyltransferase/poly(A) polymerase family.</text>
</comment>
<evidence type="ECO:0000256" key="8">
    <source>
        <dbReference type="RuleBase" id="RU003953"/>
    </source>
</evidence>
<dbReference type="Pfam" id="PF01743">
    <property type="entry name" value="PolyA_pol"/>
    <property type="match status" value="1"/>
</dbReference>
<dbReference type="Gene3D" id="3.30.460.10">
    <property type="entry name" value="Beta Polymerase, domain 2"/>
    <property type="match status" value="1"/>
</dbReference>
<keyword evidence="2 8" id="KW-0808">Transferase</keyword>
<evidence type="ECO:0000256" key="1">
    <source>
        <dbReference type="ARBA" id="ARBA00001946"/>
    </source>
</evidence>
<evidence type="ECO:0000256" key="6">
    <source>
        <dbReference type="ARBA" id="ARBA00022741"/>
    </source>
</evidence>
<evidence type="ECO:0000259" key="10">
    <source>
        <dbReference type="Pfam" id="PF12627"/>
    </source>
</evidence>
<evidence type="ECO:0000256" key="7">
    <source>
        <dbReference type="ARBA" id="ARBA00022842"/>
    </source>
</evidence>
<evidence type="ECO:0000256" key="4">
    <source>
        <dbReference type="ARBA" id="ARBA00022695"/>
    </source>
</evidence>
<dbReference type="InterPro" id="IPR002646">
    <property type="entry name" value="PolA_pol_head_dom"/>
</dbReference>
<gene>
    <name evidence="11" type="ORF">TALK_13690</name>
</gene>
<dbReference type="SUPFAM" id="SSF81301">
    <property type="entry name" value="Nucleotidyltransferase"/>
    <property type="match status" value="1"/>
</dbReference>
<evidence type="ECO:0000313" key="12">
    <source>
        <dbReference type="Proteomes" id="UP000193396"/>
    </source>
</evidence>
<proteinExistence type="inferred from homology"/>
<dbReference type="GO" id="GO:0000166">
    <property type="term" value="F:nucleotide binding"/>
    <property type="evidence" value="ECO:0007669"/>
    <property type="project" value="UniProtKB-KW"/>
</dbReference>
<keyword evidence="12" id="KW-1185">Reference proteome</keyword>
<evidence type="ECO:0000256" key="5">
    <source>
        <dbReference type="ARBA" id="ARBA00022723"/>
    </source>
</evidence>
<comment type="cofactor">
    <cofactor evidence="1">
        <name>Mg(2+)</name>
        <dbReference type="ChEBI" id="CHEBI:18420"/>
    </cofactor>
</comment>
<dbReference type="PANTHER" id="PTHR46173">
    <property type="entry name" value="CCA TRNA NUCLEOTIDYLTRANSFERASE 1, MITOCHONDRIAL"/>
    <property type="match status" value="1"/>
</dbReference>
<dbReference type="RefSeq" id="WP_085619700.1">
    <property type="nucleotide sequence ID" value="NZ_JFKB01000009.1"/>
</dbReference>
<evidence type="ECO:0000256" key="3">
    <source>
        <dbReference type="ARBA" id="ARBA00022694"/>
    </source>
</evidence>
<dbReference type="CDD" id="cd05398">
    <property type="entry name" value="NT_ClassII-CCAase"/>
    <property type="match status" value="1"/>
</dbReference>
<dbReference type="Proteomes" id="UP000193396">
    <property type="component" value="Unassembled WGS sequence"/>
</dbReference>
<dbReference type="EMBL" id="JFKB01000009">
    <property type="protein sequence ID" value="OSQ47070.1"/>
    <property type="molecule type" value="Genomic_DNA"/>
</dbReference>
<dbReference type="PANTHER" id="PTHR46173:SF1">
    <property type="entry name" value="CCA TRNA NUCLEOTIDYLTRANSFERASE 1, MITOCHONDRIAL"/>
    <property type="match status" value="1"/>
</dbReference>
<evidence type="ECO:0000259" key="9">
    <source>
        <dbReference type="Pfam" id="PF01743"/>
    </source>
</evidence>
<accession>A0A1Y2L9D9</accession>
<feature type="domain" description="tRNA nucleotidyltransferase/poly(A) polymerase RNA and SrmB- binding" evidence="10">
    <location>
        <begin position="189"/>
        <end position="244"/>
    </location>
</feature>
<dbReference type="OrthoDB" id="9805698at2"/>
<organism evidence="11 12">
    <name type="scientific">Thalassospira alkalitolerans</name>
    <dbReference type="NCBI Taxonomy" id="1293890"/>
    <lineage>
        <taxon>Bacteria</taxon>
        <taxon>Pseudomonadati</taxon>
        <taxon>Pseudomonadota</taxon>
        <taxon>Alphaproteobacteria</taxon>
        <taxon>Rhodospirillales</taxon>
        <taxon>Thalassospiraceae</taxon>
        <taxon>Thalassospira</taxon>
    </lineage>
</organism>
<name>A0A1Y2L9D9_9PROT</name>